<comment type="caution">
    <text evidence="3">The sequence shown here is derived from an EMBL/GenBank/DDBJ whole genome shotgun (WGS) entry which is preliminary data.</text>
</comment>
<dbReference type="CDD" id="cd03811">
    <property type="entry name" value="GT4_GT28_WabH-like"/>
    <property type="match status" value="1"/>
</dbReference>
<reference evidence="3 4" key="1">
    <citation type="submission" date="2018-03" db="EMBL/GenBank/DDBJ databases">
        <title>Genomic Encyclopedia of Archaeal and Bacterial Type Strains, Phase II (KMG-II): from individual species to whole genera.</title>
        <authorList>
            <person name="Goeker M."/>
        </authorList>
    </citation>
    <scope>NUCLEOTIDE SEQUENCE [LARGE SCALE GENOMIC DNA]</scope>
    <source>
        <strain evidence="3 4">DSM 100212</strain>
    </source>
</reference>
<dbReference type="Pfam" id="PF00534">
    <property type="entry name" value="Glycos_transf_1"/>
    <property type="match status" value="1"/>
</dbReference>
<keyword evidence="4" id="KW-1185">Reference proteome</keyword>
<dbReference type="OrthoDB" id="9790710at2"/>
<dbReference type="Pfam" id="PF13439">
    <property type="entry name" value="Glyco_transf_4"/>
    <property type="match status" value="1"/>
</dbReference>
<evidence type="ECO:0000313" key="3">
    <source>
        <dbReference type="EMBL" id="PRY89488.1"/>
    </source>
</evidence>
<name>A0A2T0WS05_9RHOB</name>
<dbReference type="GO" id="GO:0016757">
    <property type="term" value="F:glycosyltransferase activity"/>
    <property type="evidence" value="ECO:0007669"/>
    <property type="project" value="UniProtKB-ARBA"/>
</dbReference>
<gene>
    <name evidence="3" type="ORF">CLV74_106190</name>
</gene>
<accession>A0A2T0WS05</accession>
<feature type="domain" description="Glycosyl transferase family 1" evidence="1">
    <location>
        <begin position="186"/>
        <end position="338"/>
    </location>
</feature>
<evidence type="ECO:0000259" key="1">
    <source>
        <dbReference type="Pfam" id="PF00534"/>
    </source>
</evidence>
<dbReference type="SUPFAM" id="SSF53756">
    <property type="entry name" value="UDP-Glycosyltransferase/glycogen phosphorylase"/>
    <property type="match status" value="1"/>
</dbReference>
<dbReference type="Gene3D" id="3.40.50.2000">
    <property type="entry name" value="Glycogen Phosphorylase B"/>
    <property type="match status" value="2"/>
</dbReference>
<dbReference type="EMBL" id="PVTQ01000006">
    <property type="protein sequence ID" value="PRY89488.1"/>
    <property type="molecule type" value="Genomic_DNA"/>
</dbReference>
<evidence type="ECO:0000259" key="2">
    <source>
        <dbReference type="Pfam" id="PF13439"/>
    </source>
</evidence>
<dbReference type="AlphaFoldDB" id="A0A2T0WS05"/>
<evidence type="ECO:0000313" key="4">
    <source>
        <dbReference type="Proteomes" id="UP000238392"/>
    </source>
</evidence>
<protein>
    <submittedName>
        <fullName evidence="3">Glycosyltransferase involved in cell wall biosynthesis</fullName>
    </submittedName>
</protein>
<dbReference type="RefSeq" id="WP_106264646.1">
    <property type="nucleotide sequence ID" value="NZ_PVTQ01000006.1"/>
</dbReference>
<feature type="domain" description="Glycosyltransferase subfamily 4-like N-terminal" evidence="2">
    <location>
        <begin position="13"/>
        <end position="169"/>
    </location>
</feature>
<organism evidence="3 4">
    <name type="scientific">Donghicola tyrosinivorans</name>
    <dbReference type="NCBI Taxonomy" id="1652492"/>
    <lineage>
        <taxon>Bacteria</taxon>
        <taxon>Pseudomonadati</taxon>
        <taxon>Pseudomonadota</taxon>
        <taxon>Alphaproteobacteria</taxon>
        <taxon>Rhodobacterales</taxon>
        <taxon>Roseobacteraceae</taxon>
        <taxon>Donghicola</taxon>
    </lineage>
</organism>
<keyword evidence="3" id="KW-0808">Transferase</keyword>
<sequence>MKRVAFFLPHFEVGGAEMVILRLLQGLDRTAFQPVLILQARRGALLDRLPADVAVLDLGGARASRAVLPLSRLLRREGFDLTYTATNATNLLMLAALRLARVRTRAIVSEHTPLTGFLGHAKARALRTLAMKALYRDAAMLAAPLPQIGEEHSTLLGRMAPFHVLPNPVIDSLPSLPRPAICATRLVSVGRLAEEKRFDLMIRAFAAAHAENPDLRLTIHGEGPARPALEQLIQTLGLTDIVSLPGRTDDVPAALEKADLFLCTSRLEGLGNAIIEAMGAGVPVLSVDCPFGPAHLLEQGNSGALLASDCPEAIAQEILRLVPDAPRRTAYQTRARKMAQRYTITAAVAAYEGCFTRALA</sequence>
<dbReference type="InterPro" id="IPR028098">
    <property type="entry name" value="Glyco_trans_4-like_N"/>
</dbReference>
<dbReference type="PANTHER" id="PTHR12526">
    <property type="entry name" value="GLYCOSYLTRANSFERASE"/>
    <property type="match status" value="1"/>
</dbReference>
<dbReference type="InterPro" id="IPR001296">
    <property type="entry name" value="Glyco_trans_1"/>
</dbReference>
<dbReference type="Proteomes" id="UP000238392">
    <property type="component" value="Unassembled WGS sequence"/>
</dbReference>
<proteinExistence type="predicted"/>